<dbReference type="eggNOG" id="KOG3682">
    <property type="taxonomic scope" value="Eukaryota"/>
</dbReference>
<evidence type="ECO:0000256" key="6">
    <source>
        <dbReference type="SAM" id="MobiDB-lite"/>
    </source>
</evidence>
<feature type="compositionally biased region" description="Basic and acidic residues" evidence="6">
    <location>
        <begin position="21"/>
        <end position="31"/>
    </location>
</feature>
<proteinExistence type="inferred from homology"/>
<dbReference type="GO" id="GO:0005768">
    <property type="term" value="C:endosome"/>
    <property type="evidence" value="ECO:0007669"/>
    <property type="project" value="UniProtKB-SubCell"/>
</dbReference>
<evidence type="ECO:0000256" key="5">
    <source>
        <dbReference type="ARBA" id="ARBA00022927"/>
    </source>
</evidence>
<comment type="subcellular location">
    <subcellularLocation>
        <location evidence="1">Endosome</location>
    </subcellularLocation>
</comment>
<protein>
    <submittedName>
        <fullName evidence="7">Uncharacterized protein</fullName>
    </submittedName>
</protein>
<organism evidence="8">
    <name type="scientific">Salpingoeca rosetta (strain ATCC 50818 / BSB-021)</name>
    <dbReference type="NCBI Taxonomy" id="946362"/>
    <lineage>
        <taxon>Eukaryota</taxon>
        <taxon>Choanoflagellata</taxon>
        <taxon>Craspedida</taxon>
        <taxon>Salpingoecidae</taxon>
        <taxon>Salpingoeca</taxon>
    </lineage>
</organism>
<feature type="compositionally biased region" description="Low complexity" evidence="6">
    <location>
        <begin position="33"/>
        <end position="59"/>
    </location>
</feature>
<dbReference type="Proteomes" id="UP000007799">
    <property type="component" value="Unassembled WGS sequence"/>
</dbReference>
<dbReference type="EMBL" id="GL832966">
    <property type="protein sequence ID" value="EGD73723.1"/>
    <property type="molecule type" value="Genomic_DNA"/>
</dbReference>
<dbReference type="GeneID" id="16074582"/>
<dbReference type="FunCoup" id="F2UAE8">
    <property type="interactions" value="1326"/>
</dbReference>
<dbReference type="GO" id="GO:0015031">
    <property type="term" value="P:protein transport"/>
    <property type="evidence" value="ECO:0007669"/>
    <property type="project" value="UniProtKB-KW"/>
</dbReference>
<name>F2UAE8_SALR5</name>
<dbReference type="PANTHER" id="PTHR13673:SF0">
    <property type="entry name" value="VPS35 ENDOSOMAL PROTEIN-SORTING FACTOR-LIKE"/>
    <property type="match status" value="1"/>
</dbReference>
<comment type="similarity">
    <text evidence="2">Belongs to the VPS35L family.</text>
</comment>
<dbReference type="KEGG" id="sre:PTSG_05429"/>
<keyword evidence="8" id="KW-1185">Reference proteome</keyword>
<gene>
    <name evidence="7" type="ORF">PTSG_05429</name>
</gene>
<keyword evidence="3" id="KW-0813">Transport</keyword>
<dbReference type="InterPro" id="IPR029705">
    <property type="entry name" value="VPS35L"/>
</dbReference>
<keyword evidence="5" id="KW-0653">Protein transport</keyword>
<dbReference type="RefSeq" id="XP_004994004.1">
    <property type="nucleotide sequence ID" value="XM_004993947.1"/>
</dbReference>
<sequence length="939" mass="104269">MSGWTFRVRDYAQEAAQSALPREDATNDHPLLRQQPQATRATATTASASTAATTPTATQSVSDDPLADPLSAVEDDPLASSETPHATTGLYSAAGEMDESFEPWECKVPGILARYTTSEKLSLASNMLGGKGPSMSGDTMSDKVKSRLEELEGDEEQELDELTQQEFVARIEKLSRDLTVAWKKEQRVNAIKLVIQSSKLLGKTEVLKFYPSKFVLISNILDTFGDLVYGRLVAKANESFAQQGRRAKLPVDFTPDMVPPGAREICQNWFFKVASIRELLPRILVETAMLNSYRFLGAIDIDATLTRLTSQIRGVGDPLVAAYCRCYLARVAVRVAPRARAFLMPLFRDLMATMKQVSTDHVRRQLKEQRISTGEYMHIFSPAIDWIMQCVAHKADAATLREIMDTCQANKGSSVLLNAVIASFPTGYVSRRATQFISLIKEAPDTGLPKFQLFRTLGLNVCMSPPPDQDRKAILNEVWNAVTKLDAPDEYVACAEAWIAYPIKYFSPKQVNTMLGDIVAHMSRGRAYSQHYGQLMSILSKLLTHMHDFSALFSMDNFLPFMDLFQEAEVKAESAKSVMEAFAQHQRDETADQLVLSGMMYLCKVAHDSLNAMTFEDERKRVASLIIAFLTKAAFGRNFEAALEFFVEARGNFSNLDAVLKYEVHRVNALIMQTHAIVKGKHNRKTSQFVRSCIAFTFITIPTISDYIMRIKLYVASACVAIVNHALSQADVFVQAAIDLIPDLPERIDVDMTMELIDPFIADGVETMAGALLMLPDHPEKDRLFLHKHLFTTIKEREWKRPECYCRALLSLIRMLGGLAQPSYLYGADGVEANDALYASSPKFMGDVSTMTKAVIEELFAVMKEMPPGQAKTAALCDTFDTLARTGDMQQAEAAQLAADFAVLARKQSSDASVRVQQTLSELTRTHVPGAEDLALLCA</sequence>
<dbReference type="GO" id="GO:0032456">
    <property type="term" value="P:endocytic recycling"/>
    <property type="evidence" value="ECO:0007669"/>
    <property type="project" value="InterPro"/>
</dbReference>
<dbReference type="STRING" id="946362.F2UAE8"/>
<accession>F2UAE8</accession>
<evidence type="ECO:0000256" key="3">
    <source>
        <dbReference type="ARBA" id="ARBA00022448"/>
    </source>
</evidence>
<dbReference type="AlphaFoldDB" id="F2UAE8"/>
<evidence type="ECO:0000256" key="2">
    <source>
        <dbReference type="ARBA" id="ARBA00010704"/>
    </source>
</evidence>
<dbReference type="InParanoid" id="F2UAE8"/>
<feature type="region of interest" description="Disordered" evidence="6">
    <location>
        <begin position="14"/>
        <end position="86"/>
    </location>
</feature>
<evidence type="ECO:0000313" key="8">
    <source>
        <dbReference type="Proteomes" id="UP000007799"/>
    </source>
</evidence>
<reference evidence="7" key="1">
    <citation type="submission" date="2009-08" db="EMBL/GenBank/DDBJ databases">
        <title>Annotation of Salpingoeca rosetta.</title>
        <authorList>
            <consortium name="The Broad Institute Genome Sequencing Platform"/>
            <person name="Russ C."/>
            <person name="Cuomo C."/>
            <person name="Burger G."/>
            <person name="Gray M.W."/>
            <person name="Holland P.W.H."/>
            <person name="King N."/>
            <person name="Lang F.B.F."/>
            <person name="Roger A.J."/>
            <person name="Ruiz-Trillo I."/>
            <person name="Young S.K."/>
            <person name="Zeng Q."/>
            <person name="Gargeya S."/>
            <person name="Alvarado L."/>
            <person name="Berlin A."/>
            <person name="Chapman S.B."/>
            <person name="Chen Z."/>
            <person name="Freedman E."/>
            <person name="Gellesch M."/>
            <person name="Goldberg J."/>
            <person name="Griggs A."/>
            <person name="Gujja S."/>
            <person name="Heilman E."/>
            <person name="Heiman D."/>
            <person name="Howarth C."/>
            <person name="Mehta T."/>
            <person name="Neiman D."/>
            <person name="Pearson M."/>
            <person name="Roberts A."/>
            <person name="Saif S."/>
            <person name="Shea T."/>
            <person name="Shenoy N."/>
            <person name="Sisk P."/>
            <person name="Stolte C."/>
            <person name="Sykes S."/>
            <person name="White J."/>
            <person name="Yandava C."/>
            <person name="Haas B."/>
            <person name="Nusbaum C."/>
            <person name="Birren B."/>
        </authorList>
    </citation>
    <scope>NUCLEOTIDE SEQUENCE [LARGE SCALE GENOMIC DNA]</scope>
    <source>
        <strain evidence="7">ATCC 50818</strain>
    </source>
</reference>
<dbReference type="OrthoDB" id="1734063at2759"/>
<evidence type="ECO:0000256" key="1">
    <source>
        <dbReference type="ARBA" id="ARBA00004177"/>
    </source>
</evidence>
<keyword evidence="4" id="KW-0967">Endosome</keyword>
<dbReference type="PANTHER" id="PTHR13673">
    <property type="entry name" value="ESOPHAGEAL CANCER ASSOCIATED PROTEIN"/>
    <property type="match status" value="1"/>
</dbReference>
<evidence type="ECO:0000313" key="7">
    <source>
        <dbReference type="EMBL" id="EGD73723.1"/>
    </source>
</evidence>
<evidence type="ECO:0000256" key="4">
    <source>
        <dbReference type="ARBA" id="ARBA00022753"/>
    </source>
</evidence>
<dbReference type="OMA" id="XGISECL"/>